<dbReference type="Proteomes" id="UP001295444">
    <property type="component" value="Chromosome 01"/>
</dbReference>
<name>A0AAD1R7I2_PELCU</name>
<feature type="region of interest" description="Disordered" evidence="1">
    <location>
        <begin position="60"/>
        <end position="82"/>
    </location>
</feature>
<reference evidence="2" key="1">
    <citation type="submission" date="2022-03" db="EMBL/GenBank/DDBJ databases">
        <authorList>
            <person name="Alioto T."/>
            <person name="Alioto T."/>
            <person name="Gomez Garrido J."/>
        </authorList>
    </citation>
    <scope>NUCLEOTIDE SEQUENCE</scope>
</reference>
<sequence length="82" mass="8709">MLLKPLLHSGNEQEPSLKNGGCLMSSRQQQRAYLQTQAALHGLLGHVGLMSATACQTGEECTTSPELTVSSSQRADLRKAAA</sequence>
<evidence type="ECO:0000256" key="1">
    <source>
        <dbReference type="SAM" id="MobiDB-lite"/>
    </source>
</evidence>
<proteinExistence type="predicted"/>
<accession>A0AAD1R7I2</accession>
<organism evidence="2 3">
    <name type="scientific">Pelobates cultripes</name>
    <name type="common">Western spadefoot toad</name>
    <dbReference type="NCBI Taxonomy" id="61616"/>
    <lineage>
        <taxon>Eukaryota</taxon>
        <taxon>Metazoa</taxon>
        <taxon>Chordata</taxon>
        <taxon>Craniata</taxon>
        <taxon>Vertebrata</taxon>
        <taxon>Euteleostomi</taxon>
        <taxon>Amphibia</taxon>
        <taxon>Batrachia</taxon>
        <taxon>Anura</taxon>
        <taxon>Pelobatoidea</taxon>
        <taxon>Pelobatidae</taxon>
        <taxon>Pelobates</taxon>
    </lineage>
</organism>
<dbReference type="AlphaFoldDB" id="A0AAD1R7I2"/>
<protein>
    <submittedName>
        <fullName evidence="2">Uncharacterized protein</fullName>
    </submittedName>
</protein>
<feature type="region of interest" description="Disordered" evidence="1">
    <location>
        <begin position="1"/>
        <end position="22"/>
    </location>
</feature>
<feature type="compositionally biased region" description="Polar residues" evidence="1">
    <location>
        <begin position="60"/>
        <end position="74"/>
    </location>
</feature>
<gene>
    <name evidence="2" type="ORF">PECUL_23A015127</name>
</gene>
<evidence type="ECO:0000313" key="3">
    <source>
        <dbReference type="Proteomes" id="UP001295444"/>
    </source>
</evidence>
<dbReference type="EMBL" id="OW240912">
    <property type="protein sequence ID" value="CAH2225138.1"/>
    <property type="molecule type" value="Genomic_DNA"/>
</dbReference>
<evidence type="ECO:0000313" key="2">
    <source>
        <dbReference type="EMBL" id="CAH2225138.1"/>
    </source>
</evidence>
<keyword evidence="3" id="KW-1185">Reference proteome</keyword>